<keyword evidence="6 12" id="KW-0068">Autocatalytic cleavage</keyword>
<accession>A0A6M0H9G4</accession>
<organism evidence="14 15">
    <name type="scientific">Clostridium senegalense</name>
    <dbReference type="NCBI Taxonomy" id="1465809"/>
    <lineage>
        <taxon>Bacteria</taxon>
        <taxon>Bacillati</taxon>
        <taxon>Bacillota</taxon>
        <taxon>Clostridia</taxon>
        <taxon>Eubacteriales</taxon>
        <taxon>Clostridiaceae</taxon>
        <taxon>Clostridium</taxon>
    </lineage>
</organism>
<dbReference type="GO" id="GO:0006260">
    <property type="term" value="P:DNA replication"/>
    <property type="evidence" value="ECO:0007669"/>
    <property type="project" value="UniProtKB-KW"/>
</dbReference>
<dbReference type="CDD" id="cd06529">
    <property type="entry name" value="S24_LexA-like"/>
    <property type="match status" value="1"/>
</dbReference>
<keyword evidence="5 12" id="KW-0378">Hydrolase</keyword>
<dbReference type="InterPro" id="IPR015927">
    <property type="entry name" value="Peptidase_S24_S26A/B/C"/>
</dbReference>
<comment type="similarity">
    <text evidence="1 12">Belongs to the peptidase S24 family.</text>
</comment>
<keyword evidence="2" id="KW-0678">Repressor</keyword>
<dbReference type="GO" id="GO:0009432">
    <property type="term" value="P:SOS response"/>
    <property type="evidence" value="ECO:0007669"/>
    <property type="project" value="UniProtKB-KW"/>
</dbReference>
<evidence type="ECO:0000256" key="2">
    <source>
        <dbReference type="ARBA" id="ARBA00022491"/>
    </source>
</evidence>
<comment type="caution">
    <text evidence="14">The sequence shown here is derived from an EMBL/GenBank/DDBJ whole genome shotgun (WGS) entry which is preliminary data.</text>
</comment>
<evidence type="ECO:0000256" key="12">
    <source>
        <dbReference type="RuleBase" id="RU003991"/>
    </source>
</evidence>
<evidence type="ECO:0000256" key="3">
    <source>
        <dbReference type="ARBA" id="ARBA00022705"/>
    </source>
</evidence>
<feature type="domain" description="Peptidase S24/S26A/S26B/S26C" evidence="13">
    <location>
        <begin position="360"/>
        <end position="475"/>
    </location>
</feature>
<keyword evidence="4" id="KW-0227">DNA damage</keyword>
<evidence type="ECO:0000256" key="11">
    <source>
        <dbReference type="ARBA" id="ARBA00023236"/>
    </source>
</evidence>
<dbReference type="SUPFAM" id="SSF52540">
    <property type="entry name" value="P-loop containing nucleoside triphosphate hydrolases"/>
    <property type="match status" value="1"/>
</dbReference>
<keyword evidence="15" id="KW-1185">Reference proteome</keyword>
<proteinExistence type="inferred from homology"/>
<evidence type="ECO:0000256" key="1">
    <source>
        <dbReference type="ARBA" id="ARBA00007484"/>
    </source>
</evidence>
<keyword evidence="8" id="KW-0238">DNA-binding</keyword>
<dbReference type="InterPro" id="IPR027417">
    <property type="entry name" value="P-loop_NTPase"/>
</dbReference>
<evidence type="ECO:0000256" key="6">
    <source>
        <dbReference type="ARBA" id="ARBA00022813"/>
    </source>
</evidence>
<dbReference type="Gene3D" id="2.10.109.10">
    <property type="entry name" value="Umud Fragment, subunit A"/>
    <property type="match status" value="1"/>
</dbReference>
<evidence type="ECO:0000313" key="15">
    <source>
        <dbReference type="Proteomes" id="UP000481872"/>
    </source>
</evidence>
<keyword evidence="3" id="KW-0235">DNA replication</keyword>
<dbReference type="SUPFAM" id="SSF51306">
    <property type="entry name" value="LexA/Signal peptidase"/>
    <property type="match status" value="1"/>
</dbReference>
<dbReference type="InterPro" id="IPR006200">
    <property type="entry name" value="LexA"/>
</dbReference>
<dbReference type="EMBL" id="JAAGPU010000039">
    <property type="protein sequence ID" value="NEU06282.1"/>
    <property type="molecule type" value="Genomic_DNA"/>
</dbReference>
<keyword evidence="11" id="KW-0742">SOS response</keyword>
<dbReference type="InterPro" id="IPR006197">
    <property type="entry name" value="Peptidase_S24_LexA"/>
</dbReference>
<keyword evidence="7" id="KW-0805">Transcription regulation</keyword>
<dbReference type="AlphaFoldDB" id="A0A6M0H9G4"/>
<evidence type="ECO:0000256" key="8">
    <source>
        <dbReference type="ARBA" id="ARBA00023125"/>
    </source>
</evidence>
<dbReference type="Gene3D" id="3.40.50.300">
    <property type="entry name" value="P-loop containing nucleotide triphosphate hydrolases"/>
    <property type="match status" value="1"/>
</dbReference>
<protein>
    <submittedName>
        <fullName evidence="14">Repressor LexA</fullName>
        <ecNumber evidence="14">3.4.21.88</ecNumber>
    </submittedName>
</protein>
<dbReference type="InterPro" id="IPR036286">
    <property type="entry name" value="LexA/Signal_pep-like_sf"/>
</dbReference>
<dbReference type="InterPro" id="IPR039418">
    <property type="entry name" value="LexA-like"/>
</dbReference>
<evidence type="ECO:0000256" key="5">
    <source>
        <dbReference type="ARBA" id="ARBA00022801"/>
    </source>
</evidence>
<dbReference type="GO" id="GO:0006281">
    <property type="term" value="P:DNA repair"/>
    <property type="evidence" value="ECO:0007669"/>
    <property type="project" value="UniProtKB-KW"/>
</dbReference>
<name>A0A6M0H9G4_9CLOT</name>
<dbReference type="PANTHER" id="PTHR33516">
    <property type="entry name" value="LEXA REPRESSOR"/>
    <property type="match status" value="1"/>
</dbReference>
<dbReference type="GO" id="GO:0003677">
    <property type="term" value="F:DNA binding"/>
    <property type="evidence" value="ECO:0007669"/>
    <property type="project" value="UniProtKB-KW"/>
</dbReference>
<dbReference type="EC" id="3.4.21.88" evidence="14"/>
<dbReference type="GO" id="GO:0045892">
    <property type="term" value="P:negative regulation of DNA-templated transcription"/>
    <property type="evidence" value="ECO:0007669"/>
    <property type="project" value="InterPro"/>
</dbReference>
<dbReference type="NCBIfam" id="TIGR00498">
    <property type="entry name" value="lexA"/>
    <property type="match status" value="1"/>
</dbReference>
<dbReference type="GO" id="GO:0004252">
    <property type="term" value="F:serine-type endopeptidase activity"/>
    <property type="evidence" value="ECO:0007669"/>
    <property type="project" value="UniProtKB-EC"/>
</dbReference>
<dbReference type="Pfam" id="PF00717">
    <property type="entry name" value="Peptidase_S24"/>
    <property type="match status" value="1"/>
</dbReference>
<dbReference type="InterPro" id="IPR050077">
    <property type="entry name" value="LexA_repressor"/>
</dbReference>
<evidence type="ECO:0000259" key="13">
    <source>
        <dbReference type="Pfam" id="PF00717"/>
    </source>
</evidence>
<dbReference type="PANTHER" id="PTHR33516:SF2">
    <property type="entry name" value="LEXA REPRESSOR-RELATED"/>
    <property type="match status" value="1"/>
</dbReference>
<dbReference type="PRINTS" id="PR00726">
    <property type="entry name" value="LEXASERPTASE"/>
</dbReference>
<dbReference type="RefSeq" id="WP_199870766.1">
    <property type="nucleotide sequence ID" value="NZ_JAAGPU010000039.1"/>
</dbReference>
<keyword evidence="10" id="KW-0234">DNA repair</keyword>
<evidence type="ECO:0000256" key="9">
    <source>
        <dbReference type="ARBA" id="ARBA00023163"/>
    </source>
</evidence>
<evidence type="ECO:0000256" key="10">
    <source>
        <dbReference type="ARBA" id="ARBA00023204"/>
    </source>
</evidence>
<sequence length="485" mass="56639">MISKKQRNIISSKFSGVLIIKGENLTGKTTTAINRILYLKDNYCLYENDDILMIVSNEEEKNDAILKYYKYLENKNMISLFSYIQNKVDIMTFDEFIKKNYGEFDSNKISKSVHYKLLYDCMGILKNSNKRSKILKKQYDEFFLSEFKYIKNRNINQLEDYQKLIRRGRKIECLAPRSLPRNSVTRKIIYELMEMYYLALKENKISDEISILTNKVKATNYTHLVLDEINKFSKLQLDTLLESMDIKDYSNIILTFNNKDKSIENSLGYEGTNIKNLFKEYKNVKTFILKEKFIPKKQEQLCEIKEEEENNLFMESYKFLDIRHNIEFNFAKDTSSEGNFILDPNGKGEVLLEDELLDIPIYNDIAAGEPIMINDTFEGAFKMPKYWLKGAESSFILKVKGNSMINANIDDGDYVLIRKQYNANNNDIVAVDLNGNATLKRLNIKDGKVFLMPENEKYEPIEVVDENAMIIGKAIGIIKDKHNYS</sequence>
<evidence type="ECO:0000256" key="4">
    <source>
        <dbReference type="ARBA" id="ARBA00022763"/>
    </source>
</evidence>
<evidence type="ECO:0000313" key="14">
    <source>
        <dbReference type="EMBL" id="NEU06282.1"/>
    </source>
</evidence>
<evidence type="ECO:0000256" key="7">
    <source>
        <dbReference type="ARBA" id="ARBA00023015"/>
    </source>
</evidence>
<gene>
    <name evidence="14" type="primary">lexA</name>
    <name evidence="14" type="ORF">G3M99_15825</name>
</gene>
<dbReference type="Proteomes" id="UP000481872">
    <property type="component" value="Unassembled WGS sequence"/>
</dbReference>
<reference evidence="14 15" key="1">
    <citation type="submission" date="2020-02" db="EMBL/GenBank/DDBJ databases">
        <title>Genome assembly of a novel Clostridium senegalense strain.</title>
        <authorList>
            <person name="Gupta T.B."/>
            <person name="Jauregui R."/>
            <person name="Maclean P."/>
            <person name="Nawarathana A."/>
            <person name="Brightwell G."/>
        </authorList>
    </citation>
    <scope>NUCLEOTIDE SEQUENCE [LARGE SCALE GENOMIC DNA]</scope>
    <source>
        <strain evidence="14 15">AGRFS4</strain>
    </source>
</reference>
<keyword evidence="9" id="KW-0804">Transcription</keyword>